<dbReference type="SUPFAM" id="SSF49417">
    <property type="entry name" value="p53-like transcription factors"/>
    <property type="match status" value="1"/>
</dbReference>
<keyword evidence="3 6" id="KW-0238">DNA-binding</keyword>
<dbReference type="GO" id="GO:0000981">
    <property type="term" value="F:DNA-binding transcription factor activity, RNA polymerase II-specific"/>
    <property type="evidence" value="ECO:0007669"/>
    <property type="project" value="TreeGrafter"/>
</dbReference>
<keyword evidence="1" id="KW-0217">Developmental protein</keyword>
<evidence type="ECO:0000256" key="3">
    <source>
        <dbReference type="ARBA" id="ARBA00023125"/>
    </source>
</evidence>
<dbReference type="PANTHER" id="PTHR11267:SF104">
    <property type="entry name" value="T-BOX TRANSCRIPTION FACTOR TBX1"/>
    <property type="match status" value="1"/>
</dbReference>
<dbReference type="GO" id="GO:0001708">
    <property type="term" value="P:cell fate specification"/>
    <property type="evidence" value="ECO:0007669"/>
    <property type="project" value="TreeGrafter"/>
</dbReference>
<dbReference type="EMBL" id="JAULJE010000003">
    <property type="protein sequence ID" value="KAK1344491.1"/>
    <property type="molecule type" value="Genomic_DNA"/>
</dbReference>
<organism evidence="8 9">
    <name type="scientific">Cnephaeus nilssonii</name>
    <name type="common">Northern bat</name>
    <name type="synonym">Eptesicus nilssonii</name>
    <dbReference type="NCBI Taxonomy" id="3371016"/>
    <lineage>
        <taxon>Eukaryota</taxon>
        <taxon>Metazoa</taxon>
        <taxon>Chordata</taxon>
        <taxon>Craniata</taxon>
        <taxon>Vertebrata</taxon>
        <taxon>Euteleostomi</taxon>
        <taxon>Mammalia</taxon>
        <taxon>Eutheria</taxon>
        <taxon>Laurasiatheria</taxon>
        <taxon>Chiroptera</taxon>
        <taxon>Yangochiroptera</taxon>
        <taxon>Vespertilionidae</taxon>
        <taxon>Cnephaeus</taxon>
    </lineage>
</organism>
<dbReference type="Proteomes" id="UP001177744">
    <property type="component" value="Unassembled WGS sequence"/>
</dbReference>
<comment type="caution">
    <text evidence="8">The sequence shown here is derived from an EMBL/GenBank/DDBJ whole genome shotgun (WGS) entry which is preliminary data.</text>
</comment>
<evidence type="ECO:0000313" key="9">
    <source>
        <dbReference type="Proteomes" id="UP001177744"/>
    </source>
</evidence>
<evidence type="ECO:0000313" key="8">
    <source>
        <dbReference type="EMBL" id="KAK1344491.1"/>
    </source>
</evidence>
<dbReference type="InterPro" id="IPR036960">
    <property type="entry name" value="T-box_sf"/>
</dbReference>
<dbReference type="GO" id="GO:0000785">
    <property type="term" value="C:chromatin"/>
    <property type="evidence" value="ECO:0007669"/>
    <property type="project" value="TreeGrafter"/>
</dbReference>
<evidence type="ECO:0000256" key="2">
    <source>
        <dbReference type="ARBA" id="ARBA00023015"/>
    </source>
</evidence>
<comment type="subcellular location">
    <subcellularLocation>
        <location evidence="6">Nucleus</location>
    </subcellularLocation>
</comment>
<evidence type="ECO:0000256" key="6">
    <source>
        <dbReference type="PROSITE-ProRule" id="PRU00201"/>
    </source>
</evidence>
<sequence length="150" mass="16555">MARAARGVGPRRRRLPVSTLLSFGLQVQGCGDLQQDAVYKQHAYHGGVVMLRSPRQRVAKLEFDPNSLVLNLNRASCVAATKAPVKKNVKVASVSLQLEMKALWDEFNQLGTEMIVTKAGRSGCPFPRCNPPHMVSVSSSRLWPDPCERD</sequence>
<keyword evidence="9" id="KW-1185">Reference proteome</keyword>
<dbReference type="InterPro" id="IPR008967">
    <property type="entry name" value="p53-like_TF_DNA-bd_sf"/>
</dbReference>
<dbReference type="Pfam" id="PF00907">
    <property type="entry name" value="T-box"/>
    <property type="match status" value="1"/>
</dbReference>
<dbReference type="PANTHER" id="PTHR11267">
    <property type="entry name" value="T-BOX PROTEIN-RELATED"/>
    <property type="match status" value="1"/>
</dbReference>
<keyword evidence="5 6" id="KW-0539">Nucleus</keyword>
<dbReference type="AlphaFoldDB" id="A0AA40LSH1"/>
<dbReference type="InterPro" id="IPR046360">
    <property type="entry name" value="T-box_DNA-bd"/>
</dbReference>
<reference evidence="8" key="1">
    <citation type="submission" date="2023-06" db="EMBL/GenBank/DDBJ databases">
        <title>Reference genome for the Northern bat (Eptesicus nilssonii), a most northern bat species.</title>
        <authorList>
            <person name="Laine V.N."/>
            <person name="Pulliainen A.T."/>
            <person name="Lilley T.M."/>
        </authorList>
    </citation>
    <scope>NUCLEOTIDE SEQUENCE</scope>
    <source>
        <strain evidence="8">BLF_Eptnil</strain>
        <tissue evidence="8">Kidney</tissue>
    </source>
</reference>
<dbReference type="GO" id="GO:0045893">
    <property type="term" value="P:positive regulation of DNA-templated transcription"/>
    <property type="evidence" value="ECO:0007669"/>
    <property type="project" value="InterPro"/>
</dbReference>
<evidence type="ECO:0000256" key="5">
    <source>
        <dbReference type="ARBA" id="ARBA00023242"/>
    </source>
</evidence>
<keyword evidence="2" id="KW-0805">Transcription regulation</keyword>
<name>A0AA40LSH1_CNENI</name>
<dbReference type="GO" id="GO:0000978">
    <property type="term" value="F:RNA polymerase II cis-regulatory region sequence-specific DNA binding"/>
    <property type="evidence" value="ECO:0007669"/>
    <property type="project" value="InterPro"/>
</dbReference>
<evidence type="ECO:0000256" key="4">
    <source>
        <dbReference type="ARBA" id="ARBA00023163"/>
    </source>
</evidence>
<accession>A0AA40LSH1</accession>
<evidence type="ECO:0000259" key="7">
    <source>
        <dbReference type="PROSITE" id="PS50252"/>
    </source>
</evidence>
<dbReference type="GO" id="GO:0005634">
    <property type="term" value="C:nucleus"/>
    <property type="evidence" value="ECO:0007669"/>
    <property type="project" value="UniProtKB-SubCell"/>
</dbReference>
<gene>
    <name evidence="8" type="ORF">QTO34_013188</name>
</gene>
<proteinExistence type="predicted"/>
<protein>
    <recommendedName>
        <fullName evidence="7">T-box domain-containing protein</fullName>
    </recommendedName>
</protein>
<evidence type="ECO:0000256" key="1">
    <source>
        <dbReference type="ARBA" id="ARBA00022473"/>
    </source>
</evidence>
<comment type="caution">
    <text evidence="6">Lacks conserved residue(s) required for the propagation of feature annotation.</text>
</comment>
<dbReference type="PROSITE" id="PS50252">
    <property type="entry name" value="TBOX_3"/>
    <property type="match status" value="1"/>
</dbReference>
<feature type="domain" description="T-box" evidence="7">
    <location>
        <begin position="98"/>
        <end position="125"/>
    </location>
</feature>
<dbReference type="InterPro" id="IPR001699">
    <property type="entry name" value="TF_T-box"/>
</dbReference>
<keyword evidence="4" id="KW-0804">Transcription</keyword>
<dbReference type="Gene3D" id="2.60.40.820">
    <property type="entry name" value="Transcription factor, T-box"/>
    <property type="match status" value="1"/>
</dbReference>